<dbReference type="GO" id="GO:0016747">
    <property type="term" value="F:acyltransferase activity, transferring groups other than amino-acyl groups"/>
    <property type="evidence" value="ECO:0007669"/>
    <property type="project" value="InterPro"/>
</dbReference>
<dbReference type="PANTHER" id="PTHR43415">
    <property type="entry name" value="SPERMIDINE N(1)-ACETYLTRANSFERASE"/>
    <property type="match status" value="1"/>
</dbReference>
<dbReference type="InterPro" id="IPR000182">
    <property type="entry name" value="GNAT_dom"/>
</dbReference>
<dbReference type="RefSeq" id="WP_052482981.1">
    <property type="nucleotide sequence ID" value="NZ_CP010086.2"/>
</dbReference>
<evidence type="ECO:0000259" key="1">
    <source>
        <dbReference type="PROSITE" id="PS51186"/>
    </source>
</evidence>
<organism evidence="2 3">
    <name type="scientific">Clostridium beijerinckii</name>
    <name type="common">Clostridium MP</name>
    <dbReference type="NCBI Taxonomy" id="1520"/>
    <lineage>
        <taxon>Bacteria</taxon>
        <taxon>Bacillati</taxon>
        <taxon>Bacillota</taxon>
        <taxon>Clostridia</taxon>
        <taxon>Eubacteriales</taxon>
        <taxon>Clostridiaceae</taxon>
        <taxon>Clostridium</taxon>
    </lineage>
</organism>
<dbReference type="AlphaFoldDB" id="A0A0B5QK78"/>
<name>A0A0B5QK78_CLOBE</name>
<gene>
    <name evidence="2" type="ORF">LF65_04802</name>
</gene>
<dbReference type="InterPro" id="IPR016181">
    <property type="entry name" value="Acyl_CoA_acyltransferase"/>
</dbReference>
<protein>
    <recommendedName>
        <fullName evidence="1">N-acetyltransferase domain-containing protein</fullName>
    </recommendedName>
</protein>
<sequence length="150" mass="17592">MEITLERISKEDCDLLFNWANDTEVRKNSFNSDKILYENHIKWFNNKINSDKCSIFILKENRISVGQVRIDIENSTAIISYSIDKNYRGKGLSVILLSLLEEKIRNNNINIKKMVGLVKFDNVASQKAFEALKFDKKICNNFLEYEKYLI</sequence>
<evidence type="ECO:0000313" key="2">
    <source>
        <dbReference type="EMBL" id="AJH01331.1"/>
    </source>
</evidence>
<dbReference type="PROSITE" id="PS51186">
    <property type="entry name" value="GNAT"/>
    <property type="match status" value="1"/>
</dbReference>
<dbReference type="EMBL" id="CP010086">
    <property type="protein sequence ID" value="AJH01331.1"/>
    <property type="molecule type" value="Genomic_DNA"/>
</dbReference>
<dbReference type="Pfam" id="PF13302">
    <property type="entry name" value="Acetyltransf_3"/>
    <property type="match status" value="1"/>
</dbReference>
<dbReference type="PANTHER" id="PTHR43415:SF3">
    <property type="entry name" value="GNAT-FAMILY ACETYLTRANSFERASE"/>
    <property type="match status" value="1"/>
</dbReference>
<evidence type="ECO:0000313" key="3">
    <source>
        <dbReference type="Proteomes" id="UP000031866"/>
    </source>
</evidence>
<dbReference type="SUPFAM" id="SSF55729">
    <property type="entry name" value="Acyl-CoA N-acyltransferases (Nat)"/>
    <property type="match status" value="1"/>
</dbReference>
<accession>A0A0B5QK78</accession>
<dbReference type="Proteomes" id="UP000031866">
    <property type="component" value="Chromosome"/>
</dbReference>
<dbReference type="KEGG" id="cbei:LF65_04802"/>
<feature type="domain" description="N-acetyltransferase" evidence="1">
    <location>
        <begin position="3"/>
        <end position="150"/>
    </location>
</feature>
<dbReference type="Gene3D" id="3.40.630.30">
    <property type="match status" value="1"/>
</dbReference>
<dbReference type="STRING" id="1520.LF65_04802"/>
<reference evidence="3" key="1">
    <citation type="submission" date="2014-12" db="EMBL/GenBank/DDBJ databases">
        <title>Genome sequence of Clostridium beijerinckii strain 59B.</title>
        <authorList>
            <person name="Little G.T."/>
            <person name="Minton N.P."/>
        </authorList>
    </citation>
    <scope>NUCLEOTIDE SEQUENCE [LARGE SCALE GENOMIC DNA]</scope>
    <source>
        <strain evidence="3">59B</strain>
    </source>
</reference>
<proteinExistence type="predicted"/>